<protein>
    <submittedName>
        <fullName evidence="2">Uncharacterized protein</fullName>
    </submittedName>
</protein>
<organism evidence="2 3">
    <name type="scientific">Halteria grandinella</name>
    <dbReference type="NCBI Taxonomy" id="5974"/>
    <lineage>
        <taxon>Eukaryota</taxon>
        <taxon>Sar</taxon>
        <taxon>Alveolata</taxon>
        <taxon>Ciliophora</taxon>
        <taxon>Intramacronucleata</taxon>
        <taxon>Spirotrichea</taxon>
        <taxon>Stichotrichia</taxon>
        <taxon>Sporadotrichida</taxon>
        <taxon>Halteriidae</taxon>
        <taxon>Halteria</taxon>
    </lineage>
</organism>
<comment type="caution">
    <text evidence="2">The sequence shown here is derived from an EMBL/GenBank/DDBJ whole genome shotgun (WGS) entry which is preliminary data.</text>
</comment>
<evidence type="ECO:0000313" key="2">
    <source>
        <dbReference type="EMBL" id="TNV82992.1"/>
    </source>
</evidence>
<dbReference type="EMBL" id="RRYP01004288">
    <property type="protein sequence ID" value="TNV82992.1"/>
    <property type="molecule type" value="Genomic_DNA"/>
</dbReference>
<gene>
    <name evidence="2" type="ORF">FGO68_gene6172</name>
</gene>
<evidence type="ECO:0000313" key="3">
    <source>
        <dbReference type="Proteomes" id="UP000785679"/>
    </source>
</evidence>
<feature type="compositionally biased region" description="Polar residues" evidence="1">
    <location>
        <begin position="199"/>
        <end position="209"/>
    </location>
</feature>
<dbReference type="Proteomes" id="UP000785679">
    <property type="component" value="Unassembled WGS sequence"/>
</dbReference>
<keyword evidence="3" id="KW-1185">Reference proteome</keyword>
<feature type="region of interest" description="Disordered" evidence="1">
    <location>
        <begin position="182"/>
        <end position="209"/>
    </location>
</feature>
<proteinExistence type="predicted"/>
<sequence>MLTNDSVQQRLQPLQIQEHAQISGASELHTMHHSGSGVVIAQQNQQWVDQQDPKLKNQLFLYYIKNADQVMSQTRRHIAHNAKQFSAYWAKGEPLGSSPVKQASTTNDHHSGKASSMMMMQSQPQQITSSQVDMRTQSKRDAVRLKSTAAFATSTQSSNNADGGYPKYASQLTIRDSGLARRSSHVQESQPAGMLAPDTSKQFLPKNSNEPISYSRALQQQTHPLVLSQTRNQASIKSDQQLLNLVGNGFPTSPTSLYKNNQSGVNFENRKMLIEKIRQIVQDNITQSYQTGQQYHTPSAGKQALRLSTAQSIPRTQTNNQVKPYEALQLTIGGQYGQRTQIMTKRINNKSSRYGGQANTNLKQQENTKQLPDKQIYHNRFNTENSPHRLINKAFQSPIMPKTTTKNQTLNHHHKLTIPLALGLSQNHHENPLRRLLQTSSSIDTNKIHTQAGFSPIKNLQESTVGYLNYRQFLK</sequence>
<accession>A0A8J8NWP1</accession>
<name>A0A8J8NWP1_HALGN</name>
<dbReference type="AlphaFoldDB" id="A0A8J8NWP1"/>
<reference evidence="2" key="1">
    <citation type="submission" date="2019-06" db="EMBL/GenBank/DDBJ databases">
        <authorList>
            <person name="Zheng W."/>
        </authorList>
    </citation>
    <scope>NUCLEOTIDE SEQUENCE</scope>
    <source>
        <strain evidence="2">QDHG01</strain>
    </source>
</reference>
<evidence type="ECO:0000256" key="1">
    <source>
        <dbReference type="SAM" id="MobiDB-lite"/>
    </source>
</evidence>